<feature type="region of interest" description="Disordered" evidence="1">
    <location>
        <begin position="45"/>
        <end position="88"/>
    </location>
</feature>
<feature type="compositionally biased region" description="Basic and acidic residues" evidence="1">
    <location>
        <begin position="45"/>
        <end position="61"/>
    </location>
</feature>
<evidence type="ECO:0000313" key="2">
    <source>
        <dbReference type="EMBL" id="VDO91955.1"/>
    </source>
</evidence>
<dbReference type="AlphaFoldDB" id="A0A3P8D6R7"/>
<proteinExistence type="predicted"/>
<reference evidence="2" key="1">
    <citation type="submission" date="2018-11" db="EMBL/GenBank/DDBJ databases">
        <authorList>
            <consortium name="Pathogen Informatics"/>
        </authorList>
    </citation>
    <scope>NUCLEOTIDE SEQUENCE [LARGE SCALE GENOMIC DNA]</scope>
</reference>
<sequence>MYFCGILKLSVAYETHKPQPERFDLDGVVALRTRPRVQFASCHAHSIDSEPRRGAMEEMRRGTTAAGGIEDSNESELEGNFGGRTMTL</sequence>
<protein>
    <submittedName>
        <fullName evidence="2">Uncharacterized protein</fullName>
    </submittedName>
</protein>
<dbReference type="EMBL" id="UZAH01027479">
    <property type="protein sequence ID" value="VDO91955.1"/>
    <property type="molecule type" value="Genomic_DNA"/>
</dbReference>
<accession>A0A3P8D6R7</accession>
<name>A0A3P8D6R7_HELPZ</name>
<gene>
    <name evidence="2" type="ORF">HPBE_LOCUS12387</name>
</gene>
<organism evidence="2">
    <name type="scientific">Heligmosomoides polygyrus</name>
    <name type="common">Parasitic roundworm</name>
    <dbReference type="NCBI Taxonomy" id="6339"/>
    <lineage>
        <taxon>Eukaryota</taxon>
        <taxon>Metazoa</taxon>
        <taxon>Ecdysozoa</taxon>
        <taxon>Nematoda</taxon>
        <taxon>Chromadorea</taxon>
        <taxon>Rhabditida</taxon>
        <taxon>Rhabditina</taxon>
        <taxon>Rhabditomorpha</taxon>
        <taxon>Strongyloidea</taxon>
        <taxon>Heligmosomidae</taxon>
        <taxon>Heligmosomoides</taxon>
    </lineage>
</organism>
<evidence type="ECO:0000256" key="1">
    <source>
        <dbReference type="SAM" id="MobiDB-lite"/>
    </source>
</evidence>